<dbReference type="InterPro" id="IPR001633">
    <property type="entry name" value="EAL_dom"/>
</dbReference>
<sequence length="998" mass="103348">MLLDLLLIATATAAGCAWWRAAEVEHPFNRREAQLVVATCTLQGAARVAGLFAGPGVGDGFGVVRDVLLLVAACAVLVMAAGVVRRITALIGGLGVAIAESVLVAASCTTIVWVLAHAPVSPRPSAVLHAAPAMVDLAVLALLLRLSVLVPETLRVGSNRQIFAVASAAVLLLFGGDALAAWDGLAGTVPYALQAVVVLAGGLVSIALTRVPRPPRAADQPLPRVRALPYVLASSAVVIVCVQALFGTTGPMHVVLVSAVVAGLVVLQAFTLRENLALVGSLTASRQRMAALVENTSDLIVRLDANGRVQSANAAAVRLLHRTPASLTGRSFDDLARAEDRRSVREAVLAVTRGRTDSAQVELRLAPPATGTAQLRLRAVPGGAVANLNDVTDSVELRQRLERLARYDHMTGLVNRAHLLEVVGSWLAEPSEAPAGAQPAGPDVVVLYADLDGFKAVNDRFGHGAGDRVLTEVAGRFEAIAGALDARRTIVGRFGGDEFVMGLEGLGPEEAELAARRVVEAISPPFAVGHRTVTLGVSVGVSGAGLPAGRRASTAQDQAAELVHQADLAMYEAKARGRAGVGRWTPELEESARRRVDIAIGLREALDAGRLAVAYQPIVRLADGLVVGAEALLRLPPGVNLTSGDGSGSPAEPDRPDDLVSPAELVAVAEDTGIILEMGEWVLTQAVQQAAEWVDAGTPASVSVNMSVHQLLSPSFVGSVTSILTACGLPPSHLVLELTESQLAGQTGPAVEALERLRAAGVRVAIDDFGTGYSSLSYLRRMPVQLVKLDRTLLDDVGVDPRATAFARSVVSMARDLGLLVVAEGMEELESVRQLRELGAYAGQGFALSPALPPQAMREVLAGPPMPVGARPGELTAGGADDVPLLIDLVALEPADARSPAAVAAAATSTGGAQWPDRNGSTDAADGADRAHPAEPGEGADGADRAARPPVTGPFLHPMPSRPSRPYRPGSGSDRPASGLTSGRPEQPVDRHADAASH</sequence>
<keyword evidence="2" id="KW-0472">Membrane</keyword>
<dbReference type="CDD" id="cd01948">
    <property type="entry name" value="EAL"/>
    <property type="match status" value="1"/>
</dbReference>
<dbReference type="SMART" id="SM00091">
    <property type="entry name" value="PAS"/>
    <property type="match status" value="1"/>
</dbReference>
<feature type="compositionally biased region" description="Basic and acidic residues" evidence="1">
    <location>
        <begin position="987"/>
        <end position="998"/>
    </location>
</feature>
<dbReference type="Gene3D" id="3.30.70.270">
    <property type="match status" value="1"/>
</dbReference>
<dbReference type="InterPro" id="IPR000014">
    <property type="entry name" value="PAS"/>
</dbReference>
<dbReference type="SMART" id="SM00267">
    <property type="entry name" value="GGDEF"/>
    <property type="match status" value="1"/>
</dbReference>
<feature type="transmembrane region" description="Helical" evidence="2">
    <location>
        <begin position="162"/>
        <end position="182"/>
    </location>
</feature>
<feature type="transmembrane region" description="Helical" evidence="2">
    <location>
        <begin position="91"/>
        <end position="115"/>
    </location>
</feature>
<dbReference type="CDD" id="cd01949">
    <property type="entry name" value="GGDEF"/>
    <property type="match status" value="1"/>
</dbReference>
<dbReference type="SUPFAM" id="SSF55785">
    <property type="entry name" value="PYP-like sensor domain (PAS domain)"/>
    <property type="match status" value="1"/>
</dbReference>
<dbReference type="PANTHER" id="PTHR44757">
    <property type="entry name" value="DIGUANYLATE CYCLASE DGCP"/>
    <property type="match status" value="1"/>
</dbReference>
<evidence type="ECO:0000313" key="7">
    <source>
        <dbReference type="Proteomes" id="UP001612915"/>
    </source>
</evidence>
<dbReference type="InterPro" id="IPR052155">
    <property type="entry name" value="Biofilm_reg_signaling"/>
</dbReference>
<keyword evidence="2" id="KW-0812">Transmembrane</keyword>
<evidence type="ECO:0000313" key="6">
    <source>
        <dbReference type="EMBL" id="MFI7587811.1"/>
    </source>
</evidence>
<dbReference type="InterPro" id="IPR029787">
    <property type="entry name" value="Nucleotide_cyclase"/>
</dbReference>
<dbReference type="NCBIfam" id="TIGR00229">
    <property type="entry name" value="sensory_box"/>
    <property type="match status" value="1"/>
</dbReference>
<proteinExistence type="predicted"/>
<feature type="transmembrane region" description="Helical" evidence="2">
    <location>
        <begin position="228"/>
        <end position="246"/>
    </location>
</feature>
<protein>
    <submittedName>
        <fullName evidence="6">Bifunctional diguanylate cyclase/phosphodiesterase</fullName>
    </submittedName>
</protein>
<evidence type="ECO:0000256" key="1">
    <source>
        <dbReference type="SAM" id="MobiDB-lite"/>
    </source>
</evidence>
<dbReference type="PANTHER" id="PTHR44757:SF2">
    <property type="entry name" value="BIOFILM ARCHITECTURE MAINTENANCE PROTEIN MBAA"/>
    <property type="match status" value="1"/>
</dbReference>
<dbReference type="InterPro" id="IPR000160">
    <property type="entry name" value="GGDEF_dom"/>
</dbReference>
<dbReference type="InterPro" id="IPR035919">
    <property type="entry name" value="EAL_sf"/>
</dbReference>
<keyword evidence="2" id="KW-1133">Transmembrane helix</keyword>
<dbReference type="CDD" id="cd00130">
    <property type="entry name" value="PAS"/>
    <property type="match status" value="1"/>
</dbReference>
<feature type="domain" description="EAL" evidence="4">
    <location>
        <begin position="595"/>
        <end position="865"/>
    </location>
</feature>
<dbReference type="RefSeq" id="WP_398280185.1">
    <property type="nucleotide sequence ID" value="NZ_JBITLV010000003.1"/>
</dbReference>
<gene>
    <name evidence="6" type="ORF">ACIB24_12125</name>
</gene>
<evidence type="ECO:0000259" key="4">
    <source>
        <dbReference type="PROSITE" id="PS50883"/>
    </source>
</evidence>
<dbReference type="NCBIfam" id="TIGR00254">
    <property type="entry name" value="GGDEF"/>
    <property type="match status" value="1"/>
</dbReference>
<dbReference type="InterPro" id="IPR035965">
    <property type="entry name" value="PAS-like_dom_sf"/>
</dbReference>
<dbReference type="Pfam" id="PF00563">
    <property type="entry name" value="EAL"/>
    <property type="match status" value="1"/>
</dbReference>
<dbReference type="PROSITE" id="PS50112">
    <property type="entry name" value="PAS"/>
    <property type="match status" value="1"/>
</dbReference>
<dbReference type="EMBL" id="JBITLV010000003">
    <property type="protein sequence ID" value="MFI7587811.1"/>
    <property type="molecule type" value="Genomic_DNA"/>
</dbReference>
<feature type="domain" description="PAS" evidence="3">
    <location>
        <begin position="285"/>
        <end position="355"/>
    </location>
</feature>
<evidence type="ECO:0000259" key="3">
    <source>
        <dbReference type="PROSITE" id="PS50112"/>
    </source>
</evidence>
<comment type="caution">
    <text evidence="6">The sequence shown here is derived from an EMBL/GenBank/DDBJ whole genome shotgun (WGS) entry which is preliminary data.</text>
</comment>
<dbReference type="SUPFAM" id="SSF55073">
    <property type="entry name" value="Nucleotide cyclase"/>
    <property type="match status" value="1"/>
</dbReference>
<dbReference type="InterPro" id="IPR013656">
    <property type="entry name" value="PAS_4"/>
</dbReference>
<evidence type="ECO:0000256" key="2">
    <source>
        <dbReference type="SAM" id="Phobius"/>
    </source>
</evidence>
<dbReference type="PROSITE" id="PS50883">
    <property type="entry name" value="EAL"/>
    <property type="match status" value="1"/>
</dbReference>
<feature type="domain" description="GGDEF" evidence="5">
    <location>
        <begin position="442"/>
        <end position="586"/>
    </location>
</feature>
<dbReference type="SMART" id="SM00052">
    <property type="entry name" value="EAL"/>
    <property type="match status" value="1"/>
</dbReference>
<dbReference type="InterPro" id="IPR043128">
    <property type="entry name" value="Rev_trsase/Diguanyl_cyclase"/>
</dbReference>
<reference evidence="6 7" key="1">
    <citation type="submission" date="2024-10" db="EMBL/GenBank/DDBJ databases">
        <title>The Natural Products Discovery Center: Release of the First 8490 Sequenced Strains for Exploring Actinobacteria Biosynthetic Diversity.</title>
        <authorList>
            <person name="Kalkreuter E."/>
            <person name="Kautsar S.A."/>
            <person name="Yang D."/>
            <person name="Bader C.D."/>
            <person name="Teijaro C.N."/>
            <person name="Fluegel L."/>
            <person name="Davis C.M."/>
            <person name="Simpson J.R."/>
            <person name="Lauterbach L."/>
            <person name="Steele A.D."/>
            <person name="Gui C."/>
            <person name="Meng S."/>
            <person name="Li G."/>
            <person name="Viehrig K."/>
            <person name="Ye F."/>
            <person name="Su P."/>
            <person name="Kiefer A.F."/>
            <person name="Nichols A."/>
            <person name="Cepeda A.J."/>
            <person name="Yan W."/>
            <person name="Fan B."/>
            <person name="Jiang Y."/>
            <person name="Adhikari A."/>
            <person name="Zheng C.-J."/>
            <person name="Schuster L."/>
            <person name="Cowan T.M."/>
            <person name="Smanski M.J."/>
            <person name="Chevrette M.G."/>
            <person name="De Carvalho L.P.S."/>
            <person name="Shen B."/>
        </authorList>
    </citation>
    <scope>NUCLEOTIDE SEQUENCE [LARGE SCALE GENOMIC DNA]</scope>
    <source>
        <strain evidence="6 7">NPDC049639</strain>
    </source>
</reference>
<accession>A0ABW8AQ88</accession>
<feature type="compositionally biased region" description="Low complexity" evidence="1">
    <location>
        <begin position="958"/>
        <end position="976"/>
    </location>
</feature>
<organism evidence="6 7">
    <name type="scientific">Spongisporangium articulatum</name>
    <dbReference type="NCBI Taxonomy" id="3362603"/>
    <lineage>
        <taxon>Bacteria</taxon>
        <taxon>Bacillati</taxon>
        <taxon>Actinomycetota</taxon>
        <taxon>Actinomycetes</taxon>
        <taxon>Kineosporiales</taxon>
        <taxon>Kineosporiaceae</taxon>
        <taxon>Spongisporangium</taxon>
    </lineage>
</organism>
<dbReference type="Proteomes" id="UP001612915">
    <property type="component" value="Unassembled WGS sequence"/>
</dbReference>
<dbReference type="SUPFAM" id="SSF141868">
    <property type="entry name" value="EAL domain-like"/>
    <property type="match status" value="1"/>
</dbReference>
<dbReference type="Gene3D" id="3.30.450.20">
    <property type="entry name" value="PAS domain"/>
    <property type="match status" value="1"/>
</dbReference>
<dbReference type="Pfam" id="PF08448">
    <property type="entry name" value="PAS_4"/>
    <property type="match status" value="1"/>
</dbReference>
<name>A0ABW8AQ88_9ACTN</name>
<dbReference type="Pfam" id="PF00990">
    <property type="entry name" value="GGDEF"/>
    <property type="match status" value="1"/>
</dbReference>
<evidence type="ECO:0000259" key="5">
    <source>
        <dbReference type="PROSITE" id="PS50887"/>
    </source>
</evidence>
<dbReference type="Gene3D" id="3.20.20.450">
    <property type="entry name" value="EAL domain"/>
    <property type="match status" value="1"/>
</dbReference>
<keyword evidence="7" id="KW-1185">Reference proteome</keyword>
<feature type="region of interest" description="Disordered" evidence="1">
    <location>
        <begin position="908"/>
        <end position="998"/>
    </location>
</feature>
<feature type="transmembrane region" description="Helical" evidence="2">
    <location>
        <begin position="67"/>
        <end position="84"/>
    </location>
</feature>
<feature type="transmembrane region" description="Helical" evidence="2">
    <location>
        <begin position="127"/>
        <end position="150"/>
    </location>
</feature>
<dbReference type="PROSITE" id="PS50887">
    <property type="entry name" value="GGDEF"/>
    <property type="match status" value="1"/>
</dbReference>
<feature type="transmembrane region" description="Helical" evidence="2">
    <location>
        <begin position="188"/>
        <end position="208"/>
    </location>
</feature>